<sequence length="843" mass="90752">MTRSPDEALHFRGKTLTPESPRPLHIPEPANIPVLENQMDPVFNDTSTYERSEYQAPQTEDDRWSRVLPKDGQEPGQQVRDSGSFQGSQPMDRASHNDMTVSADFISGPASGDSSGDANRLAPPNPHGSHAPPVAPVTQNATEIENASNEQSGGSGRLDIEKDDPGSNTGVNFQTLLDNLSHHPTASTSATAAGPNLAENSSFHQAPPDESLQPQGLPNRPLPQDPSLPPYAPLDGGYELPPAPDSSAAPIPSTYTPTPSNHQSFAPSLPSAAPGTATGASSLPPPPVASFQHTAESQSSSQEPPNQTASNKGRVEKQARPVKGTDDDSPWAPEVQRKYDEFLHNERIYVTEGLWDRFPMGSRLFVGNLPTERVTKRDMFHIFHQYGKLAQISIKQAYGFIQFLEAGSCHAALQAEQGALILKFRNPNAQPGPLRQSLFVPLHLVARGRRSLVVVAPPEAMFEHRVIVMTGRMSHPDCRSVISGTSPRFADATIIDLRDRLHPDLSVAEMGTDRGTGPQRDLIVGTEGVLVLLAPRAPRTLGTVGIAAQVPDPVVFTKGRQSYPCQDVPHEKCQKYRFSFWKKSTGWNFVLHVENAFRNRGLRVDVLVLGPRIPLGAAVHRQFVEGVLAVVRLSRPNQFSRKIPLQIFDRTAGPENVRFSDYPEVDPSIAAEVMFHQAQAMQRGGPPATFAPNPAFGVASVPALPVPQPALPGLTNPPNIANLISSLDGPSLQSLLSALQRPPQPQSQPVSATQSPFSSPNPPPPADLATLLTNATRPPPVSANPQPPLPPPFSLQPPAAPVVSDPNLLSLLAKGLGGQQPQGQAPGGPQVQNIMNHLAKWKQ</sequence>
<reference evidence="4" key="2">
    <citation type="journal article" date="2023" name="IMA Fungus">
        <title>Comparative genomic study of the Penicillium genus elucidates a diverse pangenome and 15 lateral gene transfer events.</title>
        <authorList>
            <person name="Petersen C."/>
            <person name="Sorensen T."/>
            <person name="Nielsen M.R."/>
            <person name="Sondergaard T.E."/>
            <person name="Sorensen J.L."/>
            <person name="Fitzpatrick D.A."/>
            <person name="Frisvad J.C."/>
            <person name="Nielsen K.L."/>
        </authorList>
    </citation>
    <scope>NUCLEOTIDE SEQUENCE</scope>
    <source>
        <strain evidence="4">IBT 34128</strain>
    </source>
</reference>
<feature type="region of interest" description="Disordered" evidence="2">
    <location>
        <begin position="739"/>
        <end position="801"/>
    </location>
</feature>
<keyword evidence="1" id="KW-0694">RNA-binding</keyword>
<dbReference type="InterPro" id="IPR035979">
    <property type="entry name" value="RBD_domain_sf"/>
</dbReference>
<dbReference type="InterPro" id="IPR000504">
    <property type="entry name" value="RRM_dom"/>
</dbReference>
<comment type="caution">
    <text evidence="4">The sequence shown here is derived from an EMBL/GenBank/DDBJ whole genome shotgun (WGS) entry which is preliminary data.</text>
</comment>
<evidence type="ECO:0000313" key="4">
    <source>
        <dbReference type="EMBL" id="KAJ5095573.1"/>
    </source>
</evidence>
<proteinExistence type="predicted"/>
<feature type="region of interest" description="Disordered" evidence="2">
    <location>
        <begin position="1"/>
        <end position="333"/>
    </location>
</feature>
<dbReference type="InterPro" id="IPR052600">
    <property type="entry name" value="Nuc_rcpt_coact/corep"/>
</dbReference>
<name>A0A9W9F8J7_9EURO</name>
<keyword evidence="5" id="KW-1185">Reference proteome</keyword>
<dbReference type="Gene3D" id="3.30.70.330">
    <property type="match status" value="1"/>
</dbReference>
<feature type="domain" description="RRM" evidence="3">
    <location>
        <begin position="362"/>
        <end position="425"/>
    </location>
</feature>
<feature type="compositionally biased region" description="Low complexity" evidence="2">
    <location>
        <begin position="107"/>
        <end position="118"/>
    </location>
</feature>
<feature type="compositionally biased region" description="Basic and acidic residues" evidence="2">
    <location>
        <begin position="1"/>
        <end position="10"/>
    </location>
</feature>
<feature type="compositionally biased region" description="Low complexity" evidence="2">
    <location>
        <begin position="739"/>
        <end position="758"/>
    </location>
</feature>
<feature type="compositionally biased region" description="Basic and acidic residues" evidence="2">
    <location>
        <begin position="313"/>
        <end position="326"/>
    </location>
</feature>
<dbReference type="GO" id="GO:0003723">
    <property type="term" value="F:RNA binding"/>
    <property type="evidence" value="ECO:0007669"/>
    <property type="project" value="UniProtKB-UniRule"/>
</dbReference>
<evidence type="ECO:0000313" key="5">
    <source>
        <dbReference type="Proteomes" id="UP001141434"/>
    </source>
</evidence>
<feature type="compositionally biased region" description="Polar residues" evidence="2">
    <location>
        <begin position="254"/>
        <end position="266"/>
    </location>
</feature>
<dbReference type="Pfam" id="PF00076">
    <property type="entry name" value="RRM_1"/>
    <property type="match status" value="1"/>
</dbReference>
<feature type="compositionally biased region" description="Polar residues" evidence="2">
    <location>
        <begin position="166"/>
        <end position="184"/>
    </location>
</feature>
<protein>
    <recommendedName>
        <fullName evidence="3">RRM domain-containing protein</fullName>
    </recommendedName>
</protein>
<dbReference type="RefSeq" id="XP_056511124.1">
    <property type="nucleotide sequence ID" value="XM_056655511.1"/>
</dbReference>
<gene>
    <name evidence="4" type="ORF">NUU61_004929</name>
</gene>
<evidence type="ECO:0000259" key="3">
    <source>
        <dbReference type="PROSITE" id="PS50102"/>
    </source>
</evidence>
<dbReference type="EMBL" id="JAPMSZ010000007">
    <property type="protein sequence ID" value="KAJ5095573.1"/>
    <property type="molecule type" value="Genomic_DNA"/>
</dbReference>
<feature type="compositionally biased region" description="Pro residues" evidence="2">
    <location>
        <begin position="777"/>
        <end position="800"/>
    </location>
</feature>
<accession>A0A9W9F8J7</accession>
<feature type="compositionally biased region" description="Basic and acidic residues" evidence="2">
    <location>
        <begin position="60"/>
        <end position="73"/>
    </location>
</feature>
<feature type="compositionally biased region" description="Low complexity" evidence="2">
    <location>
        <begin position="269"/>
        <end position="282"/>
    </location>
</feature>
<evidence type="ECO:0000256" key="1">
    <source>
        <dbReference type="PROSITE-ProRule" id="PRU00176"/>
    </source>
</evidence>
<feature type="compositionally biased region" description="Low complexity" evidence="2">
    <location>
        <begin position="296"/>
        <end position="305"/>
    </location>
</feature>
<dbReference type="InterPro" id="IPR012677">
    <property type="entry name" value="Nucleotide-bd_a/b_plait_sf"/>
</dbReference>
<organism evidence="4 5">
    <name type="scientific">Penicillium alfredii</name>
    <dbReference type="NCBI Taxonomy" id="1506179"/>
    <lineage>
        <taxon>Eukaryota</taxon>
        <taxon>Fungi</taxon>
        <taxon>Dikarya</taxon>
        <taxon>Ascomycota</taxon>
        <taxon>Pezizomycotina</taxon>
        <taxon>Eurotiomycetes</taxon>
        <taxon>Eurotiomycetidae</taxon>
        <taxon>Eurotiales</taxon>
        <taxon>Aspergillaceae</taxon>
        <taxon>Penicillium</taxon>
    </lineage>
</organism>
<evidence type="ECO:0000256" key="2">
    <source>
        <dbReference type="SAM" id="MobiDB-lite"/>
    </source>
</evidence>
<dbReference type="SUPFAM" id="SSF54928">
    <property type="entry name" value="RNA-binding domain, RBD"/>
    <property type="match status" value="1"/>
</dbReference>
<feature type="compositionally biased region" description="Pro residues" evidence="2">
    <location>
        <begin position="220"/>
        <end position="232"/>
    </location>
</feature>
<dbReference type="Proteomes" id="UP001141434">
    <property type="component" value="Unassembled WGS sequence"/>
</dbReference>
<feature type="compositionally biased region" description="Polar residues" evidence="2">
    <location>
        <begin position="75"/>
        <end position="89"/>
    </location>
</feature>
<dbReference type="PANTHER" id="PTHR23295">
    <property type="entry name" value="NUCLEAR RECEPTOR COACTIVATOR 5-RELATED"/>
    <property type="match status" value="1"/>
</dbReference>
<feature type="compositionally biased region" description="Low complexity" evidence="2">
    <location>
        <begin position="767"/>
        <end position="776"/>
    </location>
</feature>
<dbReference type="PANTHER" id="PTHR23295:SF6">
    <property type="entry name" value="NEOSIN, ISOFORM A"/>
    <property type="match status" value="1"/>
</dbReference>
<dbReference type="GeneID" id="81394679"/>
<feature type="compositionally biased region" description="Polar residues" evidence="2">
    <location>
        <begin position="137"/>
        <end position="152"/>
    </location>
</feature>
<reference evidence="4" key="1">
    <citation type="submission" date="2022-11" db="EMBL/GenBank/DDBJ databases">
        <authorList>
            <person name="Petersen C."/>
        </authorList>
    </citation>
    <scope>NUCLEOTIDE SEQUENCE</scope>
    <source>
        <strain evidence="4">IBT 34128</strain>
    </source>
</reference>
<dbReference type="OrthoDB" id="10044938at2759"/>
<dbReference type="AlphaFoldDB" id="A0A9W9F8J7"/>
<dbReference type="SMART" id="SM00360">
    <property type="entry name" value="RRM"/>
    <property type="match status" value="1"/>
</dbReference>
<dbReference type="PROSITE" id="PS50102">
    <property type="entry name" value="RRM"/>
    <property type="match status" value="1"/>
</dbReference>